<gene>
    <name evidence="1" type="ORF">MHPYR_180070</name>
</gene>
<organism evidence="1">
    <name type="scientific">uncultured Mycobacterium sp</name>
    <dbReference type="NCBI Taxonomy" id="171292"/>
    <lineage>
        <taxon>Bacteria</taxon>
        <taxon>Bacillati</taxon>
        <taxon>Actinomycetota</taxon>
        <taxon>Actinomycetes</taxon>
        <taxon>Mycobacteriales</taxon>
        <taxon>Mycobacteriaceae</taxon>
        <taxon>Mycobacterium</taxon>
        <taxon>environmental samples</taxon>
    </lineage>
</organism>
<proteinExistence type="predicted"/>
<dbReference type="AlphaFoldDB" id="A0A1Y5P537"/>
<protein>
    <submittedName>
        <fullName evidence="1">Uncharacterized protein</fullName>
    </submittedName>
</protein>
<dbReference type="EMBL" id="FLQS01000010">
    <property type="protein sequence ID" value="SBS73805.1"/>
    <property type="molecule type" value="Genomic_DNA"/>
</dbReference>
<reference evidence="1" key="1">
    <citation type="submission" date="2016-03" db="EMBL/GenBank/DDBJ databases">
        <authorList>
            <person name="Ploux O."/>
        </authorList>
    </citation>
    <scope>NUCLEOTIDE SEQUENCE</scope>
    <source>
        <strain evidence="1">UC10</strain>
    </source>
</reference>
<evidence type="ECO:0000313" key="1">
    <source>
        <dbReference type="EMBL" id="SBS73805.1"/>
    </source>
</evidence>
<sequence length="69" mass="7648">MCGRASRELIQVAIEVKALNALALMRDRLIVFNGAKAALFNKNLTPEQALESARAYYEAFDADHPSESH</sequence>
<name>A0A1Y5P537_9MYCO</name>
<accession>A0A1Y5P537</accession>